<keyword evidence="7" id="KW-0067">ATP-binding</keyword>
<dbReference type="InterPro" id="IPR036890">
    <property type="entry name" value="HATPase_C_sf"/>
</dbReference>
<dbReference type="GO" id="GO:0000155">
    <property type="term" value="F:phosphorelay sensor kinase activity"/>
    <property type="evidence" value="ECO:0007669"/>
    <property type="project" value="InterPro"/>
</dbReference>
<dbReference type="GO" id="GO:0009927">
    <property type="term" value="F:histidine phosphotransfer kinase activity"/>
    <property type="evidence" value="ECO:0007669"/>
    <property type="project" value="TreeGrafter"/>
</dbReference>
<dbReference type="EMBL" id="BOPZ01000030">
    <property type="protein sequence ID" value="GIM30197.1"/>
    <property type="molecule type" value="Genomic_DNA"/>
</dbReference>
<keyword evidence="9" id="KW-0175">Coiled coil</keyword>
<keyword evidence="6" id="KW-0418">Kinase</keyword>
<dbReference type="FunFam" id="3.30.565.10:FF:000037">
    <property type="entry name" value="Hybrid sensor histidine kinase/response regulator"/>
    <property type="match status" value="1"/>
</dbReference>
<evidence type="ECO:0000256" key="3">
    <source>
        <dbReference type="ARBA" id="ARBA00022553"/>
    </source>
</evidence>
<evidence type="ECO:0000259" key="12">
    <source>
        <dbReference type="PROSITE" id="PS50113"/>
    </source>
</evidence>
<keyword evidence="8" id="KW-0902">Two-component regulatory system</keyword>
<feature type="domain" description="Histidine kinase" evidence="11">
    <location>
        <begin position="254"/>
        <end position="477"/>
    </location>
</feature>
<dbReference type="Pfam" id="PF13426">
    <property type="entry name" value="PAS_9"/>
    <property type="match status" value="1"/>
</dbReference>
<evidence type="ECO:0000313" key="13">
    <source>
        <dbReference type="EMBL" id="GIM30197.1"/>
    </source>
</evidence>
<dbReference type="SUPFAM" id="SSF55785">
    <property type="entry name" value="PYP-like sensor domain (PAS domain)"/>
    <property type="match status" value="1"/>
</dbReference>
<dbReference type="Pfam" id="PF02518">
    <property type="entry name" value="HATPase_c"/>
    <property type="match status" value="1"/>
</dbReference>
<accession>A0A919VHF3</accession>
<keyword evidence="3" id="KW-0597">Phosphoprotein</keyword>
<dbReference type="SUPFAM" id="SSF47384">
    <property type="entry name" value="Homodimeric domain of signal transducing histidine kinase"/>
    <property type="match status" value="1"/>
</dbReference>
<feature type="transmembrane region" description="Helical" evidence="10">
    <location>
        <begin position="65"/>
        <end position="89"/>
    </location>
</feature>
<dbReference type="SUPFAM" id="SSF55874">
    <property type="entry name" value="ATPase domain of HSP90 chaperone/DNA topoisomerase II/histidine kinase"/>
    <property type="match status" value="1"/>
</dbReference>
<keyword evidence="14" id="KW-1185">Reference proteome</keyword>
<dbReference type="PANTHER" id="PTHR43047">
    <property type="entry name" value="TWO-COMPONENT HISTIDINE PROTEIN KINASE"/>
    <property type="match status" value="1"/>
</dbReference>
<dbReference type="RefSeq" id="WP_212904875.1">
    <property type="nucleotide sequence ID" value="NZ_BOPZ01000030.1"/>
</dbReference>
<dbReference type="CDD" id="cd16922">
    <property type="entry name" value="HATPase_EvgS-ArcB-TorS-like"/>
    <property type="match status" value="1"/>
</dbReference>
<evidence type="ECO:0000256" key="9">
    <source>
        <dbReference type="SAM" id="Coils"/>
    </source>
</evidence>
<dbReference type="InterPro" id="IPR000700">
    <property type="entry name" value="PAS-assoc_C"/>
</dbReference>
<dbReference type="InterPro" id="IPR000014">
    <property type="entry name" value="PAS"/>
</dbReference>
<dbReference type="AlphaFoldDB" id="A0A919VHF3"/>
<keyword evidence="10" id="KW-0472">Membrane</keyword>
<dbReference type="Gene3D" id="1.10.287.130">
    <property type="match status" value="1"/>
</dbReference>
<dbReference type="Gene3D" id="3.30.565.10">
    <property type="entry name" value="Histidine kinase-like ATPase, C-terminal domain"/>
    <property type="match status" value="1"/>
</dbReference>
<dbReference type="Gene3D" id="3.30.450.20">
    <property type="entry name" value="PAS domain"/>
    <property type="match status" value="1"/>
</dbReference>
<dbReference type="GO" id="GO:0005886">
    <property type="term" value="C:plasma membrane"/>
    <property type="evidence" value="ECO:0007669"/>
    <property type="project" value="TreeGrafter"/>
</dbReference>
<comment type="caution">
    <text evidence="13">The sequence shown here is derived from an EMBL/GenBank/DDBJ whole genome shotgun (WGS) entry which is preliminary data.</text>
</comment>
<evidence type="ECO:0000256" key="7">
    <source>
        <dbReference type="ARBA" id="ARBA00022840"/>
    </source>
</evidence>
<evidence type="ECO:0000313" key="14">
    <source>
        <dbReference type="Proteomes" id="UP000679179"/>
    </source>
</evidence>
<comment type="catalytic activity">
    <reaction evidence="1">
        <text>ATP + protein L-histidine = ADP + protein N-phospho-L-histidine.</text>
        <dbReference type="EC" id="2.7.13.3"/>
    </reaction>
</comment>
<dbReference type="InterPro" id="IPR004358">
    <property type="entry name" value="Sig_transdc_His_kin-like_C"/>
</dbReference>
<dbReference type="Proteomes" id="UP000679179">
    <property type="component" value="Unassembled WGS sequence"/>
</dbReference>
<keyword evidence="10" id="KW-0812">Transmembrane</keyword>
<dbReference type="PRINTS" id="PR00344">
    <property type="entry name" value="BCTRLSENSOR"/>
</dbReference>
<dbReference type="GO" id="GO:0005524">
    <property type="term" value="F:ATP binding"/>
    <property type="evidence" value="ECO:0007669"/>
    <property type="project" value="UniProtKB-KW"/>
</dbReference>
<dbReference type="InterPro" id="IPR036097">
    <property type="entry name" value="HisK_dim/P_sf"/>
</dbReference>
<feature type="coiled-coil region" evidence="9">
    <location>
        <begin position="220"/>
        <end position="247"/>
    </location>
</feature>
<dbReference type="InterPro" id="IPR035965">
    <property type="entry name" value="PAS-like_dom_sf"/>
</dbReference>
<keyword evidence="5" id="KW-0547">Nucleotide-binding</keyword>
<reference evidence="13" key="1">
    <citation type="submission" date="2021-03" db="EMBL/GenBank/DDBJ databases">
        <title>Taxonomic study of Clostridium polyendosporum from meadow-gley soil under rice.</title>
        <authorList>
            <person name="Kobayashi H."/>
            <person name="Tanizawa Y."/>
            <person name="Yagura M."/>
        </authorList>
    </citation>
    <scope>NUCLEOTIDE SEQUENCE</scope>
    <source>
        <strain evidence="13">JCM 30710</strain>
    </source>
</reference>
<dbReference type="Pfam" id="PF00512">
    <property type="entry name" value="HisKA"/>
    <property type="match status" value="1"/>
</dbReference>
<evidence type="ECO:0000256" key="10">
    <source>
        <dbReference type="SAM" id="Phobius"/>
    </source>
</evidence>
<feature type="transmembrane region" description="Helical" evidence="10">
    <location>
        <begin position="27"/>
        <end position="45"/>
    </location>
</feature>
<sequence>MNDKKSNQKAILNLRGNLSKLPCEKSTALMIVIIYALISEFWILLSDKVLIKVLYEILHIPMEYITIALIAKGTTYVVISAILLYLFIYKNMLKIKNLKKDLKTSEERYRSLIKLLPDAVTIIKNDKYIFTNDAGAKLFEFDKSKQIFKNPIKNLIRPNYSKLLKAQINSTENNQGKFPLIEEKLIRNDGTVIDVEIRSCKFNYDGQPSILSVIRDITERKKIENILKKALEENKSLLEKMIELDKVKTEFFANISHEFKTPLNIIFGVVQLLSNSINDSEIKITPAKLNDYTALMRQNCYRLLRLINNLIDITKADSDFLEMNYKNYNIITLIENISLSVAEYAKNKGLSLIFDTEVEEKFMACDADKIERVILNLLSNSIKFTKRGGTIYVNIYDYEDSITISVKDTGIGIPKNKIDKIFDRFIQVDSSLHRENEGSGIGLSLVKSLVEKHGGQISVTSTENLGTEFFIKLPVKILPGESEKLLPNNSNHTLVEKIQIELSDIYSIY</sequence>
<name>A0A919VHF3_9CLOT</name>
<keyword evidence="4" id="KW-0808">Transferase</keyword>
<evidence type="ECO:0000256" key="8">
    <source>
        <dbReference type="ARBA" id="ARBA00023012"/>
    </source>
</evidence>
<dbReference type="EC" id="2.7.13.3" evidence="2"/>
<evidence type="ECO:0000256" key="5">
    <source>
        <dbReference type="ARBA" id="ARBA00022741"/>
    </source>
</evidence>
<dbReference type="PROSITE" id="PS50109">
    <property type="entry name" value="HIS_KIN"/>
    <property type="match status" value="1"/>
</dbReference>
<dbReference type="CDD" id="cd00082">
    <property type="entry name" value="HisKA"/>
    <property type="match status" value="1"/>
</dbReference>
<evidence type="ECO:0000256" key="2">
    <source>
        <dbReference type="ARBA" id="ARBA00012438"/>
    </source>
</evidence>
<keyword evidence="10" id="KW-1133">Transmembrane helix</keyword>
<proteinExistence type="predicted"/>
<dbReference type="SMART" id="SM00387">
    <property type="entry name" value="HATPase_c"/>
    <property type="match status" value="1"/>
</dbReference>
<dbReference type="PROSITE" id="PS50113">
    <property type="entry name" value="PAC"/>
    <property type="match status" value="1"/>
</dbReference>
<dbReference type="NCBIfam" id="TIGR00229">
    <property type="entry name" value="sensory_box"/>
    <property type="match status" value="1"/>
</dbReference>
<evidence type="ECO:0000256" key="1">
    <source>
        <dbReference type="ARBA" id="ARBA00000085"/>
    </source>
</evidence>
<dbReference type="InterPro" id="IPR003661">
    <property type="entry name" value="HisK_dim/P_dom"/>
</dbReference>
<organism evidence="13 14">
    <name type="scientific">Clostridium polyendosporum</name>
    <dbReference type="NCBI Taxonomy" id="69208"/>
    <lineage>
        <taxon>Bacteria</taxon>
        <taxon>Bacillati</taxon>
        <taxon>Bacillota</taxon>
        <taxon>Clostridia</taxon>
        <taxon>Eubacteriales</taxon>
        <taxon>Clostridiaceae</taxon>
        <taxon>Clostridium</taxon>
    </lineage>
</organism>
<dbReference type="PANTHER" id="PTHR43047:SF72">
    <property type="entry name" value="OSMOSENSING HISTIDINE PROTEIN KINASE SLN1"/>
    <property type="match status" value="1"/>
</dbReference>
<evidence type="ECO:0000256" key="6">
    <source>
        <dbReference type="ARBA" id="ARBA00022777"/>
    </source>
</evidence>
<protein>
    <recommendedName>
        <fullName evidence="2">histidine kinase</fullName>
        <ecNumber evidence="2">2.7.13.3</ecNumber>
    </recommendedName>
</protein>
<dbReference type="InterPro" id="IPR005467">
    <property type="entry name" value="His_kinase_dom"/>
</dbReference>
<gene>
    <name evidence="13" type="ORF">CPJCM30710_28630</name>
</gene>
<evidence type="ECO:0000256" key="4">
    <source>
        <dbReference type="ARBA" id="ARBA00022679"/>
    </source>
</evidence>
<dbReference type="InterPro" id="IPR003594">
    <property type="entry name" value="HATPase_dom"/>
</dbReference>
<dbReference type="SMART" id="SM00388">
    <property type="entry name" value="HisKA"/>
    <property type="match status" value="1"/>
</dbReference>
<evidence type="ECO:0000259" key="11">
    <source>
        <dbReference type="PROSITE" id="PS50109"/>
    </source>
</evidence>
<feature type="domain" description="PAC" evidence="12">
    <location>
        <begin position="179"/>
        <end position="229"/>
    </location>
</feature>